<protein>
    <submittedName>
        <fullName evidence="7">GntR family transcriptional regulator/MocR family aminotransferase</fullName>
    </submittedName>
</protein>
<dbReference type="SUPFAM" id="SSF53383">
    <property type="entry name" value="PLP-dependent transferases"/>
    <property type="match status" value="1"/>
</dbReference>
<comment type="similarity">
    <text evidence="1">In the C-terminal section; belongs to the class-I pyridoxal-phosphate-dependent aminotransferase family.</text>
</comment>
<keyword evidence="4" id="KW-0238">DNA-binding</keyword>
<reference evidence="7 8" key="1">
    <citation type="submission" date="2018-08" db="EMBL/GenBank/DDBJ databases">
        <title>Genomic Encyclopedia of Archaeal and Bacterial Type Strains, Phase II (KMG-II): from individual species to whole genera.</title>
        <authorList>
            <person name="Goeker M."/>
        </authorList>
    </citation>
    <scope>NUCLEOTIDE SEQUENCE [LARGE SCALE GENOMIC DNA]</scope>
    <source>
        <strain evidence="7 8">DSM 45791</strain>
    </source>
</reference>
<dbReference type="GO" id="GO:0003677">
    <property type="term" value="F:DNA binding"/>
    <property type="evidence" value="ECO:0007669"/>
    <property type="project" value="UniProtKB-KW"/>
</dbReference>
<dbReference type="RefSeq" id="WP_116177014.1">
    <property type="nucleotide sequence ID" value="NZ_CP144375.1"/>
</dbReference>
<evidence type="ECO:0000256" key="1">
    <source>
        <dbReference type="ARBA" id="ARBA00005384"/>
    </source>
</evidence>
<dbReference type="PANTHER" id="PTHR46577">
    <property type="entry name" value="HTH-TYPE TRANSCRIPTIONAL REGULATORY PROTEIN GABR"/>
    <property type="match status" value="1"/>
</dbReference>
<keyword evidence="2" id="KW-0663">Pyridoxal phosphate</keyword>
<dbReference type="Pfam" id="PF00392">
    <property type="entry name" value="GntR"/>
    <property type="match status" value="1"/>
</dbReference>
<dbReference type="InterPro" id="IPR015421">
    <property type="entry name" value="PyrdxlP-dep_Trfase_major"/>
</dbReference>
<keyword evidence="7" id="KW-0032">Aminotransferase</keyword>
<evidence type="ECO:0000313" key="8">
    <source>
        <dbReference type="Proteomes" id="UP000256269"/>
    </source>
</evidence>
<dbReference type="GO" id="GO:0030170">
    <property type="term" value="F:pyridoxal phosphate binding"/>
    <property type="evidence" value="ECO:0007669"/>
    <property type="project" value="InterPro"/>
</dbReference>
<dbReference type="Gene3D" id="3.40.640.10">
    <property type="entry name" value="Type I PLP-dependent aspartate aminotransferase-like (Major domain)"/>
    <property type="match status" value="1"/>
</dbReference>
<gene>
    <name evidence="7" type="ORF">BCF44_109105</name>
</gene>
<dbReference type="AlphaFoldDB" id="A0A3E0HE99"/>
<dbReference type="InterPro" id="IPR015424">
    <property type="entry name" value="PyrdxlP-dep_Trfase"/>
</dbReference>
<dbReference type="InterPro" id="IPR000524">
    <property type="entry name" value="Tscrpt_reg_HTH_GntR"/>
</dbReference>
<dbReference type="GO" id="GO:0003700">
    <property type="term" value="F:DNA-binding transcription factor activity"/>
    <property type="evidence" value="ECO:0007669"/>
    <property type="project" value="InterPro"/>
</dbReference>
<dbReference type="OrthoDB" id="5415143at2"/>
<dbReference type="CDD" id="cd07377">
    <property type="entry name" value="WHTH_GntR"/>
    <property type="match status" value="1"/>
</dbReference>
<name>A0A3E0HE99_9PSEU</name>
<dbReference type="InterPro" id="IPR036388">
    <property type="entry name" value="WH-like_DNA-bd_sf"/>
</dbReference>
<accession>A0A3E0HE99</accession>
<dbReference type="SUPFAM" id="SSF46785">
    <property type="entry name" value="Winged helix' DNA-binding domain"/>
    <property type="match status" value="1"/>
</dbReference>
<dbReference type="PRINTS" id="PR00035">
    <property type="entry name" value="HTHGNTR"/>
</dbReference>
<keyword evidence="7" id="KW-0808">Transferase</keyword>
<dbReference type="PROSITE" id="PS50949">
    <property type="entry name" value="HTH_GNTR"/>
    <property type="match status" value="1"/>
</dbReference>
<dbReference type="InterPro" id="IPR004839">
    <property type="entry name" value="Aminotransferase_I/II_large"/>
</dbReference>
<dbReference type="InterPro" id="IPR051446">
    <property type="entry name" value="HTH_trans_reg/aminotransferase"/>
</dbReference>
<dbReference type="Proteomes" id="UP000256269">
    <property type="component" value="Unassembled WGS sequence"/>
</dbReference>
<evidence type="ECO:0000256" key="3">
    <source>
        <dbReference type="ARBA" id="ARBA00023015"/>
    </source>
</evidence>
<dbReference type="EMBL" id="QUNO01000009">
    <property type="protein sequence ID" value="REH43562.1"/>
    <property type="molecule type" value="Genomic_DNA"/>
</dbReference>
<dbReference type="Gene3D" id="1.10.10.10">
    <property type="entry name" value="Winged helix-like DNA-binding domain superfamily/Winged helix DNA-binding domain"/>
    <property type="match status" value="1"/>
</dbReference>
<dbReference type="GO" id="GO:0008483">
    <property type="term" value="F:transaminase activity"/>
    <property type="evidence" value="ECO:0007669"/>
    <property type="project" value="UniProtKB-KW"/>
</dbReference>
<feature type="domain" description="HTH gntR-type" evidence="6">
    <location>
        <begin position="20"/>
        <end position="88"/>
    </location>
</feature>
<sequence>MTTAGEEVRLELLIDLPPDGSRRKAVEDALRAAIGDGRLPAGTRLPSTRDLSVQLGLSRGTVNAAYTQLTAEGWLTALTGSGTRVADQATLMAPAPPRDPLAAWVPTHDLAPGRPDISSFPRRPWAKALREAVSEAPTEAFGYGDPRGRIELRSTLSAYLGRVRGVHVAPEHLVICSGFSQALALLMDVFAEEGTRLVGVENPAMADHVATVSRRHSVVDIPVDGDGLRVDDLERSGASAVVCTPAHQFPLGVGLSVARRAQLQAWSRQVDGWVVEDDYDGEFRYEGRTLPALQNRNPGHTVYVGSTSKTLGPAVRLGWVACPGGLLPALVEAKRLADRQTSPLEQLALASLIDSGEYDRYLQAARRSYRGRRDRLLAAVGERLPGVRVVGVEAGLHAILELPAGAPGEREIVAFLRDRSVRVHPFGNYVRGGDGVGERTRIVLGYATPAAHGYSSAVAALVEGLGVLLRGV</sequence>
<evidence type="ECO:0000313" key="7">
    <source>
        <dbReference type="EMBL" id="REH43562.1"/>
    </source>
</evidence>
<evidence type="ECO:0000256" key="5">
    <source>
        <dbReference type="ARBA" id="ARBA00023163"/>
    </source>
</evidence>
<dbReference type="CDD" id="cd00609">
    <property type="entry name" value="AAT_like"/>
    <property type="match status" value="1"/>
</dbReference>
<organism evidence="7 8">
    <name type="scientific">Kutzneria buriramensis</name>
    <dbReference type="NCBI Taxonomy" id="1045776"/>
    <lineage>
        <taxon>Bacteria</taxon>
        <taxon>Bacillati</taxon>
        <taxon>Actinomycetota</taxon>
        <taxon>Actinomycetes</taxon>
        <taxon>Pseudonocardiales</taxon>
        <taxon>Pseudonocardiaceae</taxon>
        <taxon>Kutzneria</taxon>
    </lineage>
</organism>
<evidence type="ECO:0000256" key="4">
    <source>
        <dbReference type="ARBA" id="ARBA00023125"/>
    </source>
</evidence>
<keyword evidence="8" id="KW-1185">Reference proteome</keyword>
<keyword evidence="3" id="KW-0805">Transcription regulation</keyword>
<dbReference type="PANTHER" id="PTHR46577:SF1">
    <property type="entry name" value="HTH-TYPE TRANSCRIPTIONAL REGULATORY PROTEIN GABR"/>
    <property type="match status" value="1"/>
</dbReference>
<evidence type="ECO:0000256" key="2">
    <source>
        <dbReference type="ARBA" id="ARBA00022898"/>
    </source>
</evidence>
<keyword evidence="5" id="KW-0804">Transcription</keyword>
<dbReference type="InterPro" id="IPR036390">
    <property type="entry name" value="WH_DNA-bd_sf"/>
</dbReference>
<comment type="caution">
    <text evidence="7">The sequence shown here is derived from an EMBL/GenBank/DDBJ whole genome shotgun (WGS) entry which is preliminary data.</text>
</comment>
<dbReference type="Pfam" id="PF00155">
    <property type="entry name" value="Aminotran_1_2"/>
    <property type="match status" value="1"/>
</dbReference>
<evidence type="ECO:0000259" key="6">
    <source>
        <dbReference type="PROSITE" id="PS50949"/>
    </source>
</evidence>
<dbReference type="SMART" id="SM00345">
    <property type="entry name" value="HTH_GNTR"/>
    <property type="match status" value="1"/>
</dbReference>
<proteinExistence type="inferred from homology"/>